<comment type="caution">
    <text evidence="2">The sequence shown here is derived from an EMBL/GenBank/DDBJ whole genome shotgun (WGS) entry which is preliminary data.</text>
</comment>
<sequence>MQTDMDRRKRTQDRGGFEAGALGFGCWAIGGEWSAPDGSPLGWGTVDDDESVAAVRRALDLGVTFFDTADVYGAGHSERVLGRALAGRRDEAVIATKWGNLFDERTRTMDGADTSPAYARQALVASLRRLGTDRIDLYQLHLGDTPLDEAAELRDACEEFVAEGLIRAYGWSTDDPERAALFADGEHCAAVQHACNVLEDAPGMLNLSEERGLFSVIRSPLAMGLLTGARDPGRRAAAGDIRSTPPAWLSWYEQGGVPARHWAARVEAVREVLTADGRTLAQGALGWLWARSGRAVPIPGFRTVAQAEENAAALTHGPLRPAQLEEVAALLA</sequence>
<protein>
    <submittedName>
        <fullName evidence="2">Aldo/keto reductase</fullName>
    </submittedName>
</protein>
<gene>
    <name evidence="2" type="ORF">EAO74_29435</name>
</gene>
<dbReference type="RefSeq" id="WP_147985257.1">
    <property type="nucleotide sequence ID" value="NZ_RDBM01000037.1"/>
</dbReference>
<evidence type="ECO:0000259" key="1">
    <source>
        <dbReference type="Pfam" id="PF00248"/>
    </source>
</evidence>
<dbReference type="EMBL" id="RDBM01000037">
    <property type="protein sequence ID" value="TXS24541.1"/>
    <property type="molecule type" value="Genomic_DNA"/>
</dbReference>
<dbReference type="InterPro" id="IPR053135">
    <property type="entry name" value="AKR2_Oxidoreductase"/>
</dbReference>
<dbReference type="Pfam" id="PF00248">
    <property type="entry name" value="Aldo_ket_red"/>
    <property type="match status" value="1"/>
</dbReference>
<dbReference type="InterPro" id="IPR023210">
    <property type="entry name" value="NADP_OxRdtase_dom"/>
</dbReference>
<dbReference type="PANTHER" id="PTHR43312">
    <property type="entry name" value="D-THREO-ALDOSE 1-DEHYDROGENASE"/>
    <property type="match status" value="1"/>
</dbReference>
<evidence type="ECO:0000313" key="2">
    <source>
        <dbReference type="EMBL" id="TXS24541.1"/>
    </source>
</evidence>
<proteinExistence type="predicted"/>
<dbReference type="Gene3D" id="3.20.20.100">
    <property type="entry name" value="NADP-dependent oxidoreductase domain"/>
    <property type="match status" value="1"/>
</dbReference>
<accession>A0A652KLL8</accession>
<reference evidence="2" key="1">
    <citation type="submission" date="2018-10" db="EMBL/GenBank/DDBJ databases">
        <authorList>
            <person name="Hariharan J."/>
            <person name="Choudoir M.J."/>
            <person name="Diebold P."/>
            <person name="Panke-Buisse K."/>
            <person name="Campbell A.N."/>
            <person name="Buckley D.H."/>
        </authorList>
    </citation>
    <scope>NUCLEOTIDE SEQUENCE</scope>
    <source>
        <strain evidence="2">Gb1</strain>
    </source>
</reference>
<name>A0A652KLL8_9ACTN</name>
<dbReference type="AlphaFoldDB" id="A0A652KLL8"/>
<feature type="domain" description="NADP-dependent oxidoreductase" evidence="1">
    <location>
        <begin position="22"/>
        <end position="330"/>
    </location>
</feature>
<dbReference type="PANTHER" id="PTHR43312:SF1">
    <property type="entry name" value="NADP-DEPENDENT OXIDOREDUCTASE DOMAIN-CONTAINING PROTEIN"/>
    <property type="match status" value="1"/>
</dbReference>
<dbReference type="SUPFAM" id="SSF51430">
    <property type="entry name" value="NAD(P)-linked oxidoreductase"/>
    <property type="match status" value="1"/>
</dbReference>
<dbReference type="CDD" id="cd19086">
    <property type="entry name" value="AKR_AKR11C1"/>
    <property type="match status" value="1"/>
</dbReference>
<organism evidence="2">
    <name type="scientific">Streptomyces sp. gb1(2016)</name>
    <dbReference type="NCBI Taxonomy" id="1828321"/>
    <lineage>
        <taxon>Bacteria</taxon>
        <taxon>Bacillati</taxon>
        <taxon>Actinomycetota</taxon>
        <taxon>Actinomycetes</taxon>
        <taxon>Kitasatosporales</taxon>
        <taxon>Streptomycetaceae</taxon>
        <taxon>Streptomyces</taxon>
    </lineage>
</organism>
<dbReference type="InterPro" id="IPR036812">
    <property type="entry name" value="NAD(P)_OxRdtase_dom_sf"/>
</dbReference>